<keyword evidence="2" id="KW-1185">Reference proteome</keyword>
<protein>
    <submittedName>
        <fullName evidence="1">Uncharacterized protein</fullName>
    </submittedName>
</protein>
<sequence>HRPWSSSWSAKDDETLLAARAQGLHWNQIVPLQLPSKSPNECRKRYEILMDRHTPEEKDGIRLDILALAYMEVRQQIWSILAARVGEEWELVEQK</sequence>
<feature type="non-terminal residue" evidence="1">
    <location>
        <position position="1"/>
    </location>
</feature>
<name>A0ACB6RE74_9PLEO</name>
<comment type="caution">
    <text evidence="1">The sequence shown here is derived from an EMBL/GenBank/DDBJ whole genome shotgun (WGS) entry which is preliminary data.</text>
</comment>
<proteinExistence type="predicted"/>
<feature type="non-terminal residue" evidence="1">
    <location>
        <position position="95"/>
    </location>
</feature>
<dbReference type="EMBL" id="MU003492">
    <property type="protein sequence ID" value="KAF2477446.1"/>
    <property type="molecule type" value="Genomic_DNA"/>
</dbReference>
<organism evidence="1 2">
    <name type="scientific">Lindgomyces ingoldianus</name>
    <dbReference type="NCBI Taxonomy" id="673940"/>
    <lineage>
        <taxon>Eukaryota</taxon>
        <taxon>Fungi</taxon>
        <taxon>Dikarya</taxon>
        <taxon>Ascomycota</taxon>
        <taxon>Pezizomycotina</taxon>
        <taxon>Dothideomycetes</taxon>
        <taxon>Pleosporomycetidae</taxon>
        <taxon>Pleosporales</taxon>
        <taxon>Lindgomycetaceae</taxon>
        <taxon>Lindgomyces</taxon>
    </lineage>
</organism>
<gene>
    <name evidence="1" type="ORF">BDR25DRAFT_191723</name>
</gene>
<accession>A0ACB6RE74</accession>
<reference evidence="1" key="1">
    <citation type="journal article" date="2020" name="Stud. Mycol.">
        <title>101 Dothideomycetes genomes: a test case for predicting lifestyles and emergence of pathogens.</title>
        <authorList>
            <person name="Haridas S."/>
            <person name="Albert R."/>
            <person name="Binder M."/>
            <person name="Bloem J."/>
            <person name="Labutti K."/>
            <person name="Salamov A."/>
            <person name="Andreopoulos B."/>
            <person name="Baker S."/>
            <person name="Barry K."/>
            <person name="Bills G."/>
            <person name="Bluhm B."/>
            <person name="Cannon C."/>
            <person name="Castanera R."/>
            <person name="Culley D."/>
            <person name="Daum C."/>
            <person name="Ezra D."/>
            <person name="Gonzalez J."/>
            <person name="Henrissat B."/>
            <person name="Kuo A."/>
            <person name="Liang C."/>
            <person name="Lipzen A."/>
            <person name="Lutzoni F."/>
            <person name="Magnuson J."/>
            <person name="Mondo S."/>
            <person name="Nolan M."/>
            <person name="Ohm R."/>
            <person name="Pangilinan J."/>
            <person name="Park H.-J."/>
            <person name="Ramirez L."/>
            <person name="Alfaro M."/>
            <person name="Sun H."/>
            <person name="Tritt A."/>
            <person name="Yoshinaga Y."/>
            <person name="Zwiers L.-H."/>
            <person name="Turgeon B."/>
            <person name="Goodwin S."/>
            <person name="Spatafora J."/>
            <person name="Crous P."/>
            <person name="Grigoriev I."/>
        </authorList>
    </citation>
    <scope>NUCLEOTIDE SEQUENCE</scope>
    <source>
        <strain evidence="1">ATCC 200398</strain>
    </source>
</reference>
<dbReference type="Proteomes" id="UP000799755">
    <property type="component" value="Unassembled WGS sequence"/>
</dbReference>
<evidence type="ECO:0000313" key="2">
    <source>
        <dbReference type="Proteomes" id="UP000799755"/>
    </source>
</evidence>
<evidence type="ECO:0000313" key="1">
    <source>
        <dbReference type="EMBL" id="KAF2477446.1"/>
    </source>
</evidence>